<accession>A0ABT5FC90</accession>
<dbReference type="RefSeq" id="WP_272180077.1">
    <property type="nucleotide sequence ID" value="NZ_JAQOMS010000002.1"/>
</dbReference>
<comment type="caution">
    <text evidence="1">The sequence shown here is derived from an EMBL/GenBank/DDBJ whole genome shotgun (WGS) entry which is preliminary data.</text>
</comment>
<reference evidence="1 2" key="1">
    <citation type="submission" date="2023-01" db="EMBL/GenBank/DDBJ databases">
        <title>Psychrosphaera sp. nov., isolated from marine algae.</title>
        <authorList>
            <person name="Bayburt H."/>
            <person name="Choi B.J."/>
            <person name="Kim J.M."/>
            <person name="Choi D.G."/>
            <person name="Jeon C.O."/>
        </authorList>
    </citation>
    <scope>NUCLEOTIDE SEQUENCE [LARGE SCALE GENOMIC DNA]</scope>
    <source>
        <strain evidence="1 2">G1-22</strain>
    </source>
</reference>
<gene>
    <name evidence="1" type="ORF">PN838_06485</name>
</gene>
<proteinExistence type="predicted"/>
<sequence length="63" mass="7311">MLTNSYTFFPSKRTTHKRGRSITTGKSTPFMVNNEDIYLFVKPYEKLEAKIKAIDWVTGNKLP</sequence>
<name>A0ABT5FC90_9GAMM</name>
<organism evidence="1 2">
    <name type="scientific">Psychrosphaera algicola</name>
    <dbReference type="NCBI Taxonomy" id="3023714"/>
    <lineage>
        <taxon>Bacteria</taxon>
        <taxon>Pseudomonadati</taxon>
        <taxon>Pseudomonadota</taxon>
        <taxon>Gammaproteobacteria</taxon>
        <taxon>Alteromonadales</taxon>
        <taxon>Pseudoalteromonadaceae</taxon>
        <taxon>Psychrosphaera</taxon>
    </lineage>
</organism>
<protein>
    <submittedName>
        <fullName evidence="1">Uncharacterized protein</fullName>
    </submittedName>
</protein>
<evidence type="ECO:0000313" key="2">
    <source>
        <dbReference type="Proteomes" id="UP001528411"/>
    </source>
</evidence>
<dbReference type="EMBL" id="JAQOMS010000002">
    <property type="protein sequence ID" value="MDC2888463.1"/>
    <property type="molecule type" value="Genomic_DNA"/>
</dbReference>
<evidence type="ECO:0000313" key="1">
    <source>
        <dbReference type="EMBL" id="MDC2888463.1"/>
    </source>
</evidence>
<dbReference type="Proteomes" id="UP001528411">
    <property type="component" value="Unassembled WGS sequence"/>
</dbReference>
<keyword evidence="2" id="KW-1185">Reference proteome</keyword>